<gene>
    <name evidence="1" type="ORF">LCGC14_1225270</name>
</gene>
<name>A0A0F9NSI2_9ZZZZ</name>
<organism evidence="1">
    <name type="scientific">marine sediment metagenome</name>
    <dbReference type="NCBI Taxonomy" id="412755"/>
    <lineage>
        <taxon>unclassified sequences</taxon>
        <taxon>metagenomes</taxon>
        <taxon>ecological metagenomes</taxon>
    </lineage>
</organism>
<proteinExistence type="predicted"/>
<dbReference type="AlphaFoldDB" id="A0A0F9NSI2"/>
<evidence type="ECO:0000313" key="1">
    <source>
        <dbReference type="EMBL" id="KKM91765.1"/>
    </source>
</evidence>
<reference evidence="1" key="1">
    <citation type="journal article" date="2015" name="Nature">
        <title>Complex archaea that bridge the gap between prokaryotes and eukaryotes.</title>
        <authorList>
            <person name="Spang A."/>
            <person name="Saw J.H."/>
            <person name="Jorgensen S.L."/>
            <person name="Zaremba-Niedzwiedzka K."/>
            <person name="Martijn J."/>
            <person name="Lind A.E."/>
            <person name="van Eijk R."/>
            <person name="Schleper C."/>
            <person name="Guy L."/>
            <person name="Ettema T.J."/>
        </authorList>
    </citation>
    <scope>NUCLEOTIDE SEQUENCE</scope>
</reference>
<sequence length="138" mass="15922">MIHFFLYENINNFQFCSKCGEPLPKLEKLNVLEKLIDKLLPLTEEFSRSSTCYAKEGEEVTGVSIFKCGLKAFPLEILRLKILKNLALRRYDIEHLPKEIGFLSNLEYLDLRLNNIEILPSAIGLLLKLKNLILARTI</sequence>
<dbReference type="Gene3D" id="3.80.10.10">
    <property type="entry name" value="Ribonuclease Inhibitor"/>
    <property type="match status" value="1"/>
</dbReference>
<accession>A0A0F9NSI2</accession>
<evidence type="ECO:0008006" key="2">
    <source>
        <dbReference type="Google" id="ProtNLM"/>
    </source>
</evidence>
<comment type="caution">
    <text evidence="1">The sequence shown here is derived from an EMBL/GenBank/DDBJ whole genome shotgun (WGS) entry which is preliminary data.</text>
</comment>
<dbReference type="InterPro" id="IPR032675">
    <property type="entry name" value="LRR_dom_sf"/>
</dbReference>
<dbReference type="InterPro" id="IPR001611">
    <property type="entry name" value="Leu-rich_rpt"/>
</dbReference>
<dbReference type="EMBL" id="LAZR01006490">
    <property type="protein sequence ID" value="KKM91765.1"/>
    <property type="molecule type" value="Genomic_DNA"/>
</dbReference>
<dbReference type="PROSITE" id="PS51450">
    <property type="entry name" value="LRR"/>
    <property type="match status" value="1"/>
</dbReference>
<protein>
    <recommendedName>
        <fullName evidence="2">Leucine-rich repeat domain-containing protein</fullName>
    </recommendedName>
</protein>
<dbReference type="SUPFAM" id="SSF52058">
    <property type="entry name" value="L domain-like"/>
    <property type="match status" value="1"/>
</dbReference>